<name>A0A0B7MDQ2_9FIRM</name>
<evidence type="ECO:0000313" key="3">
    <source>
        <dbReference type="Proteomes" id="UP000046155"/>
    </source>
</evidence>
<dbReference type="InterPro" id="IPR001584">
    <property type="entry name" value="Integrase_cat-core"/>
</dbReference>
<dbReference type="GO" id="GO:0015074">
    <property type="term" value="P:DNA integration"/>
    <property type="evidence" value="ECO:0007669"/>
    <property type="project" value="InterPro"/>
</dbReference>
<proteinExistence type="predicted"/>
<evidence type="ECO:0000259" key="1">
    <source>
        <dbReference type="Pfam" id="PF13683"/>
    </source>
</evidence>
<dbReference type="InterPro" id="IPR050900">
    <property type="entry name" value="Transposase_IS3/IS150/IS904"/>
</dbReference>
<feature type="domain" description="Integrase catalytic" evidence="1">
    <location>
        <begin position="4"/>
        <end position="61"/>
    </location>
</feature>
<dbReference type="AlphaFoldDB" id="A0A0B7MDQ2"/>
<dbReference type="PANTHER" id="PTHR46889">
    <property type="entry name" value="TRANSPOSASE INSF FOR INSERTION SEQUENCE IS3B-RELATED"/>
    <property type="match status" value="1"/>
</dbReference>
<sequence>MDGKGRALDNIFVERFFRTLKYENIYLNEYETPKALRRGLNQYIRFYNEQRLHESLGYRYPVDYYRQTYLKMAI</sequence>
<dbReference type="SUPFAM" id="SSF53098">
    <property type="entry name" value="Ribonuclease H-like"/>
    <property type="match status" value="1"/>
</dbReference>
<gene>
    <name evidence="2" type="ORF">SSCH_1560011</name>
</gene>
<reference evidence="3" key="1">
    <citation type="submission" date="2015-01" db="EMBL/GenBank/DDBJ databases">
        <authorList>
            <person name="Manzoor Shahid"/>
            <person name="Zubair Saima"/>
        </authorList>
    </citation>
    <scope>NUCLEOTIDE SEQUENCE [LARGE SCALE GENOMIC DNA]</scope>
    <source>
        <strain evidence="3">Sp3</strain>
    </source>
</reference>
<dbReference type="Gene3D" id="3.30.420.10">
    <property type="entry name" value="Ribonuclease H-like superfamily/Ribonuclease H"/>
    <property type="match status" value="1"/>
</dbReference>
<dbReference type="InterPro" id="IPR036397">
    <property type="entry name" value="RNaseH_sf"/>
</dbReference>
<accession>A0A0B7MDQ2</accession>
<dbReference type="GO" id="GO:0003676">
    <property type="term" value="F:nucleic acid binding"/>
    <property type="evidence" value="ECO:0007669"/>
    <property type="project" value="InterPro"/>
</dbReference>
<evidence type="ECO:0000313" key="2">
    <source>
        <dbReference type="EMBL" id="CEO88200.1"/>
    </source>
</evidence>
<dbReference type="Proteomes" id="UP000046155">
    <property type="component" value="Unassembled WGS sequence"/>
</dbReference>
<dbReference type="InterPro" id="IPR012337">
    <property type="entry name" value="RNaseH-like_sf"/>
</dbReference>
<protein>
    <submittedName>
        <fullName evidence="2">Transposase</fullName>
    </submittedName>
</protein>
<dbReference type="PANTHER" id="PTHR46889:SF4">
    <property type="entry name" value="TRANSPOSASE INSO FOR INSERTION SEQUENCE ELEMENT IS911B-RELATED"/>
    <property type="match status" value="1"/>
</dbReference>
<dbReference type="Pfam" id="PF13683">
    <property type="entry name" value="rve_3"/>
    <property type="match status" value="1"/>
</dbReference>
<organism evidence="2 3">
    <name type="scientific">Syntrophaceticus schinkii</name>
    <dbReference type="NCBI Taxonomy" id="499207"/>
    <lineage>
        <taxon>Bacteria</taxon>
        <taxon>Bacillati</taxon>
        <taxon>Bacillota</taxon>
        <taxon>Clostridia</taxon>
        <taxon>Thermoanaerobacterales</taxon>
        <taxon>Thermoanaerobacterales Family III. Incertae Sedis</taxon>
        <taxon>Syntrophaceticus</taxon>
    </lineage>
</organism>
<dbReference type="EMBL" id="CDRZ01000064">
    <property type="protein sequence ID" value="CEO88200.1"/>
    <property type="molecule type" value="Genomic_DNA"/>
</dbReference>
<keyword evidence="3" id="KW-1185">Reference proteome</keyword>